<keyword evidence="2" id="KW-1185">Reference proteome</keyword>
<sequence>MALPSGKMSFRYLFLKDERIVPFPPGTRGFLYHHLPPGRPEYSAQLRFRITPTDDPVSFPQGYDLPVPQIHQKLPGPWSLPLLKTLHTRTARPLVELLLHDGLIHQHTLDLIHKHSAVHSFGKKARLLFALSDPFVYRRSLAQGNVCELRLFPFSPSGPGVVTLTMPLSRYFESGTGVFRLEKSPFAEHAGRKVVVLRCMEIWEPFVARDHVSESQIEGHRPVQGELVRRIHVRVQRPWALDIDEHRESHSAHGLRMLWDLTP</sequence>
<reference evidence="1 2" key="1">
    <citation type="journal article" date="2018" name="Evol. Lett.">
        <title>Horizontal gene cluster transfer increased hallucinogenic mushroom diversity.</title>
        <authorList>
            <person name="Reynolds H.T."/>
            <person name="Vijayakumar V."/>
            <person name="Gluck-Thaler E."/>
            <person name="Korotkin H.B."/>
            <person name="Matheny P.B."/>
            <person name="Slot J.C."/>
        </authorList>
    </citation>
    <scope>NUCLEOTIDE SEQUENCE [LARGE SCALE GENOMIC DNA]</scope>
    <source>
        <strain evidence="1 2">2629</strain>
    </source>
</reference>
<proteinExistence type="predicted"/>
<dbReference type="EMBL" id="NHTK01001235">
    <property type="protein sequence ID" value="PPR01583.1"/>
    <property type="molecule type" value="Genomic_DNA"/>
</dbReference>
<dbReference type="OrthoDB" id="2750929at2759"/>
<dbReference type="Proteomes" id="UP000284842">
    <property type="component" value="Unassembled WGS sequence"/>
</dbReference>
<evidence type="ECO:0000313" key="1">
    <source>
        <dbReference type="EMBL" id="PPR01583.1"/>
    </source>
</evidence>
<organism evidence="1 2">
    <name type="scientific">Panaeolus cyanescens</name>
    <dbReference type="NCBI Taxonomy" id="181874"/>
    <lineage>
        <taxon>Eukaryota</taxon>
        <taxon>Fungi</taxon>
        <taxon>Dikarya</taxon>
        <taxon>Basidiomycota</taxon>
        <taxon>Agaricomycotina</taxon>
        <taxon>Agaricomycetes</taxon>
        <taxon>Agaricomycetidae</taxon>
        <taxon>Agaricales</taxon>
        <taxon>Agaricineae</taxon>
        <taxon>Galeropsidaceae</taxon>
        <taxon>Panaeolus</taxon>
    </lineage>
</organism>
<accession>A0A409YF01</accession>
<comment type="caution">
    <text evidence="1">The sequence shown here is derived from an EMBL/GenBank/DDBJ whole genome shotgun (WGS) entry which is preliminary data.</text>
</comment>
<name>A0A409YF01_9AGAR</name>
<gene>
    <name evidence="1" type="ORF">CVT24_005873</name>
</gene>
<evidence type="ECO:0000313" key="2">
    <source>
        <dbReference type="Proteomes" id="UP000284842"/>
    </source>
</evidence>
<dbReference type="InParanoid" id="A0A409YF01"/>
<protein>
    <submittedName>
        <fullName evidence="1">Uncharacterized protein</fullName>
    </submittedName>
</protein>
<dbReference type="AlphaFoldDB" id="A0A409YF01"/>